<protein>
    <submittedName>
        <fullName evidence="2">Autotransporter domain-containing protein</fullName>
    </submittedName>
</protein>
<comment type="caution">
    <text evidence="2">The sequence shown here is derived from an EMBL/GenBank/DDBJ whole genome shotgun (WGS) entry which is preliminary data.</text>
</comment>
<dbReference type="AlphaFoldDB" id="A0A7Y7WWE3"/>
<dbReference type="GO" id="GO:0019867">
    <property type="term" value="C:outer membrane"/>
    <property type="evidence" value="ECO:0007669"/>
    <property type="project" value="InterPro"/>
</dbReference>
<gene>
    <name evidence="2" type="ORF">HX830_29125</name>
</gene>
<evidence type="ECO:0000259" key="1">
    <source>
        <dbReference type="PROSITE" id="PS51208"/>
    </source>
</evidence>
<dbReference type="SUPFAM" id="SSF103515">
    <property type="entry name" value="Autotransporter"/>
    <property type="match status" value="1"/>
</dbReference>
<dbReference type="NCBIfam" id="TIGR01414">
    <property type="entry name" value="autotrans_barl"/>
    <property type="match status" value="1"/>
</dbReference>
<proteinExistence type="predicted"/>
<dbReference type="Proteomes" id="UP000522864">
    <property type="component" value="Unassembled WGS sequence"/>
</dbReference>
<dbReference type="RefSeq" id="WP_177104120.1">
    <property type="nucleotide sequence ID" value="NZ_JACAQA010000036.1"/>
</dbReference>
<dbReference type="InterPro" id="IPR005546">
    <property type="entry name" value="Autotransporte_beta"/>
</dbReference>
<evidence type="ECO:0000313" key="2">
    <source>
        <dbReference type="EMBL" id="NWB88934.1"/>
    </source>
</evidence>
<feature type="domain" description="Autotransporter" evidence="1">
    <location>
        <begin position="567"/>
        <end position="844"/>
    </location>
</feature>
<dbReference type="EMBL" id="JACAQA010000036">
    <property type="protein sequence ID" value="NWB88934.1"/>
    <property type="molecule type" value="Genomic_DNA"/>
</dbReference>
<reference evidence="2 3" key="1">
    <citation type="submission" date="2020-04" db="EMBL/GenBank/DDBJ databases">
        <title>Molecular characterization of pseudomonads from Agaricus bisporus reveal novel blotch 2 pathogens in Western Europe.</title>
        <authorList>
            <person name="Taparia T."/>
            <person name="Krijger M."/>
            <person name="Haynes E."/>
            <person name="Elpinstone J.G."/>
            <person name="Noble R."/>
            <person name="Van Der Wolf J."/>
        </authorList>
    </citation>
    <scope>NUCLEOTIDE SEQUENCE [LARGE SCALE GENOMIC DNA]</scope>
    <source>
        <strain evidence="2 3">G9001</strain>
    </source>
</reference>
<evidence type="ECO:0000313" key="3">
    <source>
        <dbReference type="Proteomes" id="UP000522864"/>
    </source>
</evidence>
<dbReference type="PROSITE" id="PS51208">
    <property type="entry name" value="AUTOTRANSPORTER"/>
    <property type="match status" value="1"/>
</dbReference>
<dbReference type="Pfam" id="PF03797">
    <property type="entry name" value="Autotransporter"/>
    <property type="match status" value="1"/>
</dbReference>
<dbReference type="InterPro" id="IPR006315">
    <property type="entry name" value="OM_autotransptr_brl_dom"/>
</dbReference>
<organism evidence="2 3">
    <name type="scientific">Pseudomonas gingeri</name>
    <dbReference type="NCBI Taxonomy" id="117681"/>
    <lineage>
        <taxon>Bacteria</taxon>
        <taxon>Pseudomonadati</taxon>
        <taxon>Pseudomonadota</taxon>
        <taxon>Gammaproteobacteria</taxon>
        <taxon>Pseudomonadales</taxon>
        <taxon>Pseudomonadaceae</taxon>
        <taxon>Pseudomonas</taxon>
    </lineage>
</organism>
<dbReference type="SMART" id="SM00869">
    <property type="entry name" value="Autotransporter"/>
    <property type="match status" value="1"/>
</dbReference>
<name>A0A7Y7WWE3_9PSED</name>
<sequence length="844" mass="88486">MPPIQHPLGWAVALALCTAFAPPLLASSRVSRGDTLYVEHLGDASSIMASSADGLFTWRNISLRNDGVVKGLSGSGVRAYGNGAVLNWGRISGHRTEGVFLTGYNGVRIDGLARVENYGVIEADVPKGVGTSSGISIGRGLVVNAEDALIQGPSFGILGQGKGPINVVNRGIIRGHRGIRLNGNHDDSVTNHGLIETTYIQNQDPHGSTASAYMKGAYRAGTAIDLGGGNDTLALYSGSQVFGAIDGGSGSDLLLLEGGSGMLGNTRNFESLSVNQGTWTLTGPADFSTQARVGNGAALINNGGITGATWVDQFGVYSGSGSTDSLVVNGTMFANSQSGAPVVTRDLTMGPSSVLVYGIDHDGGSSTVDVGGTAYLQGATLVLRPTAESVPSTSAHTVLRAGQVEGAFHKVTSDLAFMTYRLSYTPTDVGLIYSRNYVPLEQIAESGNAKRLAASLGQTAYFAPAAAPDGQKVDDTTAATMTSAGQTPQPPALVSSLITSNAATARIAMSQLSGSHNANLGNATLGGVGQVGGGMLSAMRQWSDDRRLPGFETSSGRPATLAFDADSRGAKGRVWVHGLGNAGKFESSQQNDQAMQRKTQGLLIGSDWARVADWRFGVVGGQSQTRLDGSHFKGTIDSWHLGAYALHQSGPWATRLGAVHSRHDGNTRRDVAFAGFSERLSGRHQASSQQVFSEIGYALGFGTLSVEPFAGLDYQRYHRRGYTEKGGDAALSVKAHSQGNLRSTLGARFAQQHQLDRGMSLAPRLSAGWKHRYGGLTHAVMQSSALGGDAFEIRSATLDRDSLVVDAGLDWRFSENHALGVGYTGEIADNRQLHGVQGEWTLRF</sequence>
<dbReference type="Gene3D" id="2.40.128.130">
    <property type="entry name" value="Autotransporter beta-domain"/>
    <property type="match status" value="1"/>
</dbReference>
<accession>A0A7Y7WWE3</accession>
<dbReference type="InterPro" id="IPR036709">
    <property type="entry name" value="Autotransporte_beta_dom_sf"/>
</dbReference>